<feature type="transmembrane region" description="Helical" evidence="7">
    <location>
        <begin position="127"/>
        <end position="153"/>
    </location>
</feature>
<dbReference type="SUPFAM" id="SSF48317">
    <property type="entry name" value="Acid phosphatase/Vanadium-dependent haloperoxidase"/>
    <property type="match status" value="1"/>
</dbReference>
<dbReference type="InterPro" id="IPR036938">
    <property type="entry name" value="PAP2/HPO_sf"/>
</dbReference>
<dbReference type="RefSeq" id="WP_343933620.1">
    <property type="nucleotide sequence ID" value="NZ_BAAABU010000003.1"/>
</dbReference>
<keyword evidence="6 7" id="KW-0472">Membrane</keyword>
<comment type="caution">
    <text evidence="9">The sequence shown here is derived from an EMBL/GenBank/DDBJ whole genome shotgun (WGS) entry which is preliminary data.</text>
</comment>
<evidence type="ECO:0000256" key="3">
    <source>
        <dbReference type="ARBA" id="ARBA00022692"/>
    </source>
</evidence>
<gene>
    <name evidence="9" type="ORF">GCM10010492_18810</name>
</gene>
<dbReference type="PANTHER" id="PTHR14969">
    <property type="entry name" value="SPHINGOSINE-1-PHOSPHATE PHOSPHOHYDROLASE"/>
    <property type="match status" value="1"/>
</dbReference>
<evidence type="ECO:0000256" key="4">
    <source>
        <dbReference type="ARBA" id="ARBA00022801"/>
    </source>
</evidence>
<keyword evidence="4" id="KW-0378">Hydrolase</keyword>
<comment type="subcellular location">
    <subcellularLocation>
        <location evidence="1">Cell membrane</location>
        <topology evidence="1">Multi-pass membrane protein</topology>
    </subcellularLocation>
</comment>
<proteinExistence type="predicted"/>
<dbReference type="Pfam" id="PF01569">
    <property type="entry name" value="PAP2"/>
    <property type="match status" value="1"/>
</dbReference>
<reference evidence="9 10" key="1">
    <citation type="journal article" date="2019" name="Int. J. Syst. Evol. Microbiol.">
        <title>The Global Catalogue of Microorganisms (GCM) 10K type strain sequencing project: providing services to taxonomists for standard genome sequencing and annotation.</title>
        <authorList>
            <consortium name="The Broad Institute Genomics Platform"/>
            <consortium name="The Broad Institute Genome Sequencing Center for Infectious Disease"/>
            <person name="Wu L."/>
            <person name="Ma J."/>
        </authorList>
    </citation>
    <scope>NUCLEOTIDE SEQUENCE [LARGE SCALE GENOMIC DNA]</scope>
    <source>
        <strain evidence="9 10">JCM 3380</strain>
    </source>
</reference>
<evidence type="ECO:0000256" key="1">
    <source>
        <dbReference type="ARBA" id="ARBA00004651"/>
    </source>
</evidence>
<dbReference type="EMBL" id="BAAABU010000003">
    <property type="protein sequence ID" value="GAA0220923.1"/>
    <property type="molecule type" value="Genomic_DNA"/>
</dbReference>
<evidence type="ECO:0000313" key="10">
    <source>
        <dbReference type="Proteomes" id="UP001500416"/>
    </source>
</evidence>
<keyword evidence="3 7" id="KW-0812">Transmembrane</keyword>
<organism evidence="9 10">
    <name type="scientific">Saccharothrix mutabilis subsp. mutabilis</name>
    <dbReference type="NCBI Taxonomy" id="66855"/>
    <lineage>
        <taxon>Bacteria</taxon>
        <taxon>Bacillati</taxon>
        <taxon>Actinomycetota</taxon>
        <taxon>Actinomycetes</taxon>
        <taxon>Pseudonocardiales</taxon>
        <taxon>Pseudonocardiaceae</taxon>
        <taxon>Saccharothrix</taxon>
    </lineage>
</organism>
<evidence type="ECO:0000256" key="5">
    <source>
        <dbReference type="ARBA" id="ARBA00022989"/>
    </source>
</evidence>
<evidence type="ECO:0000259" key="8">
    <source>
        <dbReference type="SMART" id="SM00014"/>
    </source>
</evidence>
<dbReference type="InterPro" id="IPR000326">
    <property type="entry name" value="PAP2/HPO"/>
</dbReference>
<feature type="transmembrane region" description="Helical" evidence="7">
    <location>
        <begin position="67"/>
        <end position="86"/>
    </location>
</feature>
<name>A0ABN0TGB4_9PSEU</name>
<keyword evidence="5 7" id="KW-1133">Transmembrane helix</keyword>
<keyword evidence="10" id="KW-1185">Reference proteome</keyword>
<feature type="transmembrane region" description="Helical" evidence="7">
    <location>
        <begin position="38"/>
        <end position="60"/>
    </location>
</feature>
<keyword evidence="2" id="KW-1003">Cell membrane</keyword>
<dbReference type="PANTHER" id="PTHR14969:SF62">
    <property type="entry name" value="DECAPRENYLPHOSPHORYL-5-PHOSPHORIBOSE PHOSPHATASE RV3807C-RELATED"/>
    <property type="match status" value="1"/>
</dbReference>
<dbReference type="Proteomes" id="UP001500416">
    <property type="component" value="Unassembled WGS sequence"/>
</dbReference>
<dbReference type="SMART" id="SM00014">
    <property type="entry name" value="acidPPc"/>
    <property type="match status" value="1"/>
</dbReference>
<evidence type="ECO:0000313" key="9">
    <source>
        <dbReference type="EMBL" id="GAA0220923.1"/>
    </source>
</evidence>
<accession>A0ABN0TGB4</accession>
<evidence type="ECO:0000256" key="7">
    <source>
        <dbReference type="SAM" id="Phobius"/>
    </source>
</evidence>
<feature type="domain" description="Phosphatidic acid phosphatase type 2/haloperoxidase" evidence="8">
    <location>
        <begin position="68"/>
        <end position="180"/>
    </location>
</feature>
<evidence type="ECO:0000256" key="2">
    <source>
        <dbReference type="ARBA" id="ARBA00022475"/>
    </source>
</evidence>
<evidence type="ECO:0000256" key="6">
    <source>
        <dbReference type="ARBA" id="ARBA00023136"/>
    </source>
</evidence>
<feature type="transmembrane region" description="Helical" evidence="7">
    <location>
        <begin position="165"/>
        <end position="183"/>
    </location>
</feature>
<sequence length="206" mass="21233">MKTVGAEGISVEDVPDVSAGWYLDLAGLGAAAPEPVRVVAAIATEAVIGVFAVLFVLVWWRARRRDAAVMARALVGPVVTVVAYLVSEGVKEVWRQDRPCRVLGEVATVVPCPEVGDWSFPSNHATIAGAAAVALAWSGWRVGFGLALVAAASRVVVGVHYPHDVVAGLALGAGVALLVPVVARAVTPVVVRLRAHDAGAVVLGGR</sequence>
<dbReference type="Gene3D" id="1.20.144.10">
    <property type="entry name" value="Phosphatidic acid phosphatase type 2/haloperoxidase"/>
    <property type="match status" value="1"/>
</dbReference>
<protein>
    <submittedName>
        <fullName evidence="9">Phosphatase PAP2 family protein</fullName>
    </submittedName>
</protein>